<keyword evidence="4 8" id="KW-0689">Ribosomal protein</keyword>
<gene>
    <name evidence="8" type="ORF">B9J98_03695</name>
</gene>
<dbReference type="Pfam" id="PF00297">
    <property type="entry name" value="Ribosomal_L3"/>
    <property type="match status" value="1"/>
</dbReference>
<evidence type="ECO:0000313" key="9">
    <source>
        <dbReference type="Proteomes" id="UP000244066"/>
    </source>
</evidence>
<evidence type="ECO:0000256" key="2">
    <source>
        <dbReference type="ARBA" id="ARBA00022730"/>
    </source>
</evidence>
<evidence type="ECO:0000256" key="4">
    <source>
        <dbReference type="ARBA" id="ARBA00022980"/>
    </source>
</evidence>
<dbReference type="GO" id="GO:0003735">
    <property type="term" value="F:structural constituent of ribosome"/>
    <property type="evidence" value="ECO:0007669"/>
    <property type="project" value="UniProtKB-UniRule"/>
</dbReference>
<evidence type="ECO:0000256" key="1">
    <source>
        <dbReference type="ARBA" id="ARBA00006540"/>
    </source>
</evidence>
<name>A0A2R7Y583_9ARCH</name>
<reference evidence="8 9" key="1">
    <citation type="submission" date="2017-04" db="EMBL/GenBank/DDBJ databases">
        <title>Draft Aigarchaeota genome from a New Zealand hot spring.</title>
        <authorList>
            <person name="Reysenbach A.-L."/>
            <person name="Donaho J.A."/>
            <person name="Gerhart J."/>
            <person name="Kelley J.F."/>
            <person name="Kouba K."/>
            <person name="Podar M."/>
            <person name="Stott M."/>
        </authorList>
    </citation>
    <scope>NUCLEOTIDE SEQUENCE [LARGE SCALE GENOMIC DNA]</scope>
    <source>
        <strain evidence="8">NZ13_MG1</strain>
    </source>
</reference>
<evidence type="ECO:0000256" key="6">
    <source>
        <dbReference type="ARBA" id="ARBA00035457"/>
    </source>
</evidence>
<dbReference type="Gene3D" id="4.10.960.10">
    <property type="entry name" value="Ribosomal protein L3, domain 3"/>
    <property type="match status" value="1"/>
</dbReference>
<dbReference type="AlphaFoldDB" id="A0A2R7Y583"/>
<evidence type="ECO:0000313" key="8">
    <source>
        <dbReference type="EMBL" id="PUA32688.1"/>
    </source>
</evidence>
<dbReference type="SUPFAM" id="SSF50447">
    <property type="entry name" value="Translation proteins"/>
    <property type="match status" value="1"/>
</dbReference>
<dbReference type="InterPro" id="IPR000597">
    <property type="entry name" value="Ribosomal_uL3"/>
</dbReference>
<comment type="similarity">
    <text evidence="1">Belongs to the universal ribosomal protein uL3 family.</text>
</comment>
<comment type="caution">
    <text evidence="8">The sequence shown here is derived from an EMBL/GenBank/DDBJ whole genome shotgun (WGS) entry which is preliminary data.</text>
</comment>
<organism evidence="8 9">
    <name type="scientific">Candidatus Terraquivivens tikiterensis</name>
    <dbReference type="NCBI Taxonomy" id="1980982"/>
    <lineage>
        <taxon>Archaea</taxon>
        <taxon>Nitrososphaerota</taxon>
        <taxon>Candidatus Wolframiiraptoraceae</taxon>
        <taxon>Candidatus Terraquivivens</taxon>
    </lineage>
</organism>
<dbReference type="Proteomes" id="UP000244066">
    <property type="component" value="Unassembled WGS sequence"/>
</dbReference>
<dbReference type="GO" id="GO:0019843">
    <property type="term" value="F:rRNA binding"/>
    <property type="evidence" value="ECO:0007669"/>
    <property type="project" value="UniProtKB-KW"/>
</dbReference>
<dbReference type="InterPro" id="IPR045077">
    <property type="entry name" value="L3_arc_euk"/>
</dbReference>
<proteinExistence type="inferred from homology"/>
<dbReference type="Gene3D" id="3.30.1430.10">
    <property type="match status" value="1"/>
</dbReference>
<dbReference type="GO" id="GO:0022625">
    <property type="term" value="C:cytosolic large ribosomal subunit"/>
    <property type="evidence" value="ECO:0007669"/>
    <property type="project" value="UniProtKB-UniRule"/>
</dbReference>
<evidence type="ECO:0000256" key="3">
    <source>
        <dbReference type="ARBA" id="ARBA00022884"/>
    </source>
</evidence>
<dbReference type="PANTHER" id="PTHR11363">
    <property type="entry name" value="60S RIBOSOMAL PROTEIN L3-RELATED"/>
    <property type="match status" value="1"/>
</dbReference>
<dbReference type="NCBIfam" id="NF003261">
    <property type="entry name" value="PRK04231.1"/>
    <property type="match status" value="1"/>
</dbReference>
<keyword evidence="2" id="KW-0699">rRNA-binding</keyword>
<dbReference type="PANTHER" id="PTHR11363:SF5">
    <property type="entry name" value="LARGE RIBOSOMAL SUBUNIT PROTEIN UL3"/>
    <property type="match status" value="1"/>
</dbReference>
<dbReference type="InterPro" id="IPR044892">
    <property type="entry name" value="Ribosomal_L3_dom_3_arc_sf"/>
</dbReference>
<sequence>MGHRKQSAPRRGSLAFLPRGRARRLVPRVKFWPDYKGEPRPLGFLAYKAGVTSVYYVDTTPNSPTQGTEVQKLATILSAPPVIVAGIVLYKDEGGKLVELTKIWSKNIPPEINRKVVGLKPNEDEKLKRIDELRKEVSEVRLIIASQPKLVRLPKKKPDILEVKVGGDDVQKCLDYALSKLGKELLPSEVFREGEFVDVIAVTTGLGFQGVVKRYGVKILPRKSRKTKRGVGAIGPWKPPYVMYTIPRSGQMGFHRRTEFNKRVLKLESDGVKLTPKSGFHKFGILRSNAIVLEGSVPGTPKRPIVLRVAARPPAHQEPPRITLIQV</sequence>
<evidence type="ECO:0000256" key="5">
    <source>
        <dbReference type="ARBA" id="ARBA00023274"/>
    </source>
</evidence>
<keyword evidence="5" id="KW-0687">Ribonucleoprotein</keyword>
<dbReference type="InterPro" id="IPR019928">
    <property type="entry name" value="Ribosomal_uL3_arc"/>
</dbReference>
<dbReference type="InterPro" id="IPR009000">
    <property type="entry name" value="Transl_B-barrel_sf"/>
</dbReference>
<evidence type="ECO:0000256" key="7">
    <source>
        <dbReference type="NCBIfam" id="TIGR03626"/>
    </source>
</evidence>
<dbReference type="GO" id="GO:0006412">
    <property type="term" value="P:translation"/>
    <property type="evidence" value="ECO:0007669"/>
    <property type="project" value="UniProtKB-UniRule"/>
</dbReference>
<dbReference type="Gene3D" id="2.40.30.10">
    <property type="entry name" value="Translation factors"/>
    <property type="match status" value="1"/>
</dbReference>
<protein>
    <recommendedName>
        <fullName evidence="6 7">50S ribosomal protein L3</fullName>
    </recommendedName>
</protein>
<dbReference type="NCBIfam" id="TIGR03626">
    <property type="entry name" value="L3_arch"/>
    <property type="match status" value="1"/>
</dbReference>
<keyword evidence="3" id="KW-0694">RNA-binding</keyword>
<dbReference type="EMBL" id="NDWU01000007">
    <property type="protein sequence ID" value="PUA32688.1"/>
    <property type="molecule type" value="Genomic_DNA"/>
</dbReference>
<accession>A0A2R7Y583</accession>